<keyword evidence="2" id="KW-1185">Reference proteome</keyword>
<name>A0ACB6ZC09_THEGA</name>
<feature type="non-terminal residue" evidence="1">
    <location>
        <position position="1"/>
    </location>
</feature>
<evidence type="ECO:0000313" key="1">
    <source>
        <dbReference type="EMBL" id="KAF9647300.1"/>
    </source>
</evidence>
<evidence type="ECO:0000313" key="2">
    <source>
        <dbReference type="Proteomes" id="UP000886501"/>
    </source>
</evidence>
<reference evidence="1" key="2">
    <citation type="journal article" date="2020" name="Nat. Commun.">
        <title>Large-scale genome sequencing of mycorrhizal fungi provides insights into the early evolution of symbiotic traits.</title>
        <authorList>
            <person name="Miyauchi S."/>
            <person name="Kiss E."/>
            <person name="Kuo A."/>
            <person name="Drula E."/>
            <person name="Kohler A."/>
            <person name="Sanchez-Garcia M."/>
            <person name="Morin E."/>
            <person name="Andreopoulos B."/>
            <person name="Barry K.W."/>
            <person name="Bonito G."/>
            <person name="Buee M."/>
            <person name="Carver A."/>
            <person name="Chen C."/>
            <person name="Cichocki N."/>
            <person name="Clum A."/>
            <person name="Culley D."/>
            <person name="Crous P.W."/>
            <person name="Fauchery L."/>
            <person name="Girlanda M."/>
            <person name="Hayes R.D."/>
            <person name="Keri Z."/>
            <person name="LaButti K."/>
            <person name="Lipzen A."/>
            <person name="Lombard V."/>
            <person name="Magnuson J."/>
            <person name="Maillard F."/>
            <person name="Murat C."/>
            <person name="Nolan M."/>
            <person name="Ohm R.A."/>
            <person name="Pangilinan J."/>
            <person name="Pereira M.F."/>
            <person name="Perotto S."/>
            <person name="Peter M."/>
            <person name="Pfister S."/>
            <person name="Riley R."/>
            <person name="Sitrit Y."/>
            <person name="Stielow J.B."/>
            <person name="Szollosi G."/>
            <person name="Zifcakova L."/>
            <person name="Stursova M."/>
            <person name="Spatafora J.W."/>
            <person name="Tedersoo L."/>
            <person name="Vaario L.M."/>
            <person name="Yamada A."/>
            <person name="Yan M."/>
            <person name="Wang P."/>
            <person name="Xu J."/>
            <person name="Bruns T."/>
            <person name="Baldrian P."/>
            <person name="Vilgalys R."/>
            <person name="Dunand C."/>
            <person name="Henrissat B."/>
            <person name="Grigoriev I.V."/>
            <person name="Hibbett D."/>
            <person name="Nagy L.G."/>
            <person name="Martin F.M."/>
        </authorList>
    </citation>
    <scope>NUCLEOTIDE SEQUENCE</scope>
    <source>
        <strain evidence="1">P2</strain>
    </source>
</reference>
<proteinExistence type="predicted"/>
<dbReference type="EMBL" id="MU118037">
    <property type="protein sequence ID" value="KAF9647300.1"/>
    <property type="molecule type" value="Genomic_DNA"/>
</dbReference>
<accession>A0ACB6ZC09</accession>
<gene>
    <name evidence="1" type="ORF">BDM02DRAFT_3170324</name>
</gene>
<organism evidence="1 2">
    <name type="scientific">Thelephora ganbajun</name>
    <name type="common">Ganba fungus</name>
    <dbReference type="NCBI Taxonomy" id="370292"/>
    <lineage>
        <taxon>Eukaryota</taxon>
        <taxon>Fungi</taxon>
        <taxon>Dikarya</taxon>
        <taxon>Basidiomycota</taxon>
        <taxon>Agaricomycotina</taxon>
        <taxon>Agaricomycetes</taxon>
        <taxon>Thelephorales</taxon>
        <taxon>Thelephoraceae</taxon>
        <taxon>Thelephora</taxon>
    </lineage>
</organism>
<protein>
    <submittedName>
        <fullName evidence="1">Uncharacterized protein</fullName>
    </submittedName>
</protein>
<dbReference type="Proteomes" id="UP000886501">
    <property type="component" value="Unassembled WGS sequence"/>
</dbReference>
<comment type="caution">
    <text evidence="1">The sequence shown here is derived from an EMBL/GenBank/DDBJ whole genome shotgun (WGS) entry which is preliminary data.</text>
</comment>
<reference evidence="1" key="1">
    <citation type="submission" date="2019-10" db="EMBL/GenBank/DDBJ databases">
        <authorList>
            <consortium name="DOE Joint Genome Institute"/>
            <person name="Kuo A."/>
            <person name="Miyauchi S."/>
            <person name="Kiss E."/>
            <person name="Drula E."/>
            <person name="Kohler A."/>
            <person name="Sanchez-Garcia M."/>
            <person name="Andreopoulos B."/>
            <person name="Barry K.W."/>
            <person name="Bonito G."/>
            <person name="Buee M."/>
            <person name="Carver A."/>
            <person name="Chen C."/>
            <person name="Cichocki N."/>
            <person name="Clum A."/>
            <person name="Culley D."/>
            <person name="Crous P.W."/>
            <person name="Fauchery L."/>
            <person name="Girlanda M."/>
            <person name="Hayes R."/>
            <person name="Keri Z."/>
            <person name="Labutti K."/>
            <person name="Lipzen A."/>
            <person name="Lombard V."/>
            <person name="Magnuson J."/>
            <person name="Maillard F."/>
            <person name="Morin E."/>
            <person name="Murat C."/>
            <person name="Nolan M."/>
            <person name="Ohm R."/>
            <person name="Pangilinan J."/>
            <person name="Pereira M."/>
            <person name="Perotto S."/>
            <person name="Peter M."/>
            <person name="Riley R."/>
            <person name="Sitrit Y."/>
            <person name="Stielow B."/>
            <person name="Szollosi G."/>
            <person name="Zifcakova L."/>
            <person name="Stursova M."/>
            <person name="Spatafora J.W."/>
            <person name="Tedersoo L."/>
            <person name="Vaario L.-M."/>
            <person name="Yamada A."/>
            <person name="Yan M."/>
            <person name="Wang P."/>
            <person name="Xu J."/>
            <person name="Bruns T."/>
            <person name="Baldrian P."/>
            <person name="Vilgalys R."/>
            <person name="Henrissat B."/>
            <person name="Grigoriev I.V."/>
            <person name="Hibbett D."/>
            <person name="Nagy L.G."/>
            <person name="Martin F.M."/>
        </authorList>
    </citation>
    <scope>NUCLEOTIDE SEQUENCE</scope>
    <source>
        <strain evidence="1">P2</strain>
    </source>
</reference>
<sequence>MKRVWSATSTRKLTKTHRFVAQSTPPNTIGSTSVLGAANVRGVSNIAGDGPPVSLALAIAAGLPIALWTYKCLMLVLFQRKVIYMGYVPPGARTEELSESIIPRGLKCEEIKVSSDNGHSLSGVVVSPSGTLRGAPRSSTESSESLKTLFFYLQGNAGNPLHRLSVFKTLLDHPSFRTRAGLVAVAPRSYWKSKPTRPSERGILSDYTHALNYTIKRWPNSRIVIYGHSLGGSAAVCLASALNSKDYPNVQGLILENPFASIPEMVKALYPQRWLPYHYLTPFVWDTWNAMYAASNMSQNSLLWRLSKDMLVLLSEKDELVPNWMGMGILNATKSKGRSSVVIRDALHENAWEQGQWVREMVQYVGNIGD</sequence>